<reference evidence="1" key="1">
    <citation type="journal article" date="2020" name="Stud. Mycol.">
        <title>101 Dothideomycetes genomes: a test case for predicting lifestyles and emergence of pathogens.</title>
        <authorList>
            <person name="Haridas S."/>
            <person name="Albert R."/>
            <person name="Binder M."/>
            <person name="Bloem J."/>
            <person name="Labutti K."/>
            <person name="Salamov A."/>
            <person name="Andreopoulos B."/>
            <person name="Baker S."/>
            <person name="Barry K."/>
            <person name="Bills G."/>
            <person name="Bluhm B."/>
            <person name="Cannon C."/>
            <person name="Castanera R."/>
            <person name="Culley D."/>
            <person name="Daum C."/>
            <person name="Ezra D."/>
            <person name="Gonzalez J."/>
            <person name="Henrissat B."/>
            <person name="Kuo A."/>
            <person name="Liang C."/>
            <person name="Lipzen A."/>
            <person name="Lutzoni F."/>
            <person name="Magnuson J."/>
            <person name="Mondo S."/>
            <person name="Nolan M."/>
            <person name="Ohm R."/>
            <person name="Pangilinan J."/>
            <person name="Park H.-J."/>
            <person name="Ramirez L."/>
            <person name="Alfaro M."/>
            <person name="Sun H."/>
            <person name="Tritt A."/>
            <person name="Yoshinaga Y."/>
            <person name="Zwiers L.-H."/>
            <person name="Turgeon B."/>
            <person name="Goodwin S."/>
            <person name="Spatafora J."/>
            <person name="Crous P."/>
            <person name="Grigoriev I."/>
        </authorList>
    </citation>
    <scope>NUCLEOTIDE SEQUENCE</scope>
    <source>
        <strain evidence="1">CBS 122681</strain>
    </source>
</reference>
<evidence type="ECO:0000313" key="2">
    <source>
        <dbReference type="Proteomes" id="UP000799324"/>
    </source>
</evidence>
<organism evidence="1 2">
    <name type="scientific">Lophiostoma macrostomum CBS 122681</name>
    <dbReference type="NCBI Taxonomy" id="1314788"/>
    <lineage>
        <taxon>Eukaryota</taxon>
        <taxon>Fungi</taxon>
        <taxon>Dikarya</taxon>
        <taxon>Ascomycota</taxon>
        <taxon>Pezizomycotina</taxon>
        <taxon>Dothideomycetes</taxon>
        <taxon>Pleosporomycetidae</taxon>
        <taxon>Pleosporales</taxon>
        <taxon>Lophiostomataceae</taxon>
        <taxon>Lophiostoma</taxon>
    </lineage>
</organism>
<proteinExistence type="predicted"/>
<protein>
    <submittedName>
        <fullName evidence="1">Uncharacterized protein</fullName>
    </submittedName>
</protein>
<accession>A0A6A6T067</accession>
<dbReference type="Proteomes" id="UP000799324">
    <property type="component" value="Unassembled WGS sequence"/>
</dbReference>
<dbReference type="EMBL" id="MU004382">
    <property type="protein sequence ID" value="KAF2653365.1"/>
    <property type="molecule type" value="Genomic_DNA"/>
</dbReference>
<evidence type="ECO:0000313" key="1">
    <source>
        <dbReference type="EMBL" id="KAF2653365.1"/>
    </source>
</evidence>
<dbReference type="AlphaFoldDB" id="A0A6A6T067"/>
<sequence>MFIPRNIAMRFPRTHPSILRTTLIRPSLRPLRCGKAASWHAQSQLGSQRASIFSGEPHGSGHRNQHSYDSFIGTPIALPAHLDSAYGTQAFYHPDDDKKKRDLRDEVPLPLSPEQMLDLGQRIEDRIRYIYTTRDSSPRKPALDVLQELISALRRTAATQQSGKKLDAADYAAFFNAAYRAAHVYHRSKTVRGWILFPEDAAHIFALWHAIGDVLEMRIASAALRHPRSDPVNSRQKGVETTTDALRDGEVEQLFRLSCAIAHGVALQTQLSRGRWFSRDEEVLLMRYAGHLRAVVIGRKPSRRNTGFWRMDIAREEDFFHKEDDAIDNGT</sequence>
<name>A0A6A6T067_9PLEO</name>
<gene>
    <name evidence="1" type="ORF">K491DRAFT_518098</name>
</gene>
<keyword evidence="2" id="KW-1185">Reference proteome</keyword>